<feature type="region of interest" description="Disordered" evidence="1">
    <location>
        <begin position="122"/>
        <end position="148"/>
    </location>
</feature>
<comment type="caution">
    <text evidence="2">The sequence shown here is derived from an EMBL/GenBank/DDBJ whole genome shotgun (WGS) entry which is preliminary data.</text>
</comment>
<keyword evidence="4" id="KW-1185">Reference proteome</keyword>
<proteinExistence type="predicted"/>
<evidence type="ECO:0000313" key="3">
    <source>
        <dbReference type="EMBL" id="CAF3858095.1"/>
    </source>
</evidence>
<protein>
    <submittedName>
        <fullName evidence="2">Uncharacterized protein</fullName>
    </submittedName>
</protein>
<dbReference type="Proteomes" id="UP000681722">
    <property type="component" value="Unassembled WGS sequence"/>
</dbReference>
<dbReference type="EMBL" id="CAJOBC010005279">
    <property type="protein sequence ID" value="CAF3858095.1"/>
    <property type="molecule type" value="Genomic_DNA"/>
</dbReference>
<dbReference type="AlphaFoldDB" id="A0A814NKB6"/>
<dbReference type="Proteomes" id="UP000663829">
    <property type="component" value="Unassembled WGS sequence"/>
</dbReference>
<name>A0A814NKB6_9BILA</name>
<dbReference type="EMBL" id="CAJNOQ010005279">
    <property type="protein sequence ID" value="CAF1092674.1"/>
    <property type="molecule type" value="Genomic_DNA"/>
</dbReference>
<evidence type="ECO:0000313" key="2">
    <source>
        <dbReference type="EMBL" id="CAF1092674.1"/>
    </source>
</evidence>
<reference evidence="2" key="1">
    <citation type="submission" date="2021-02" db="EMBL/GenBank/DDBJ databases">
        <authorList>
            <person name="Nowell W R."/>
        </authorList>
    </citation>
    <scope>NUCLEOTIDE SEQUENCE</scope>
</reference>
<gene>
    <name evidence="2" type="ORF">GPM918_LOCUS18341</name>
    <name evidence="3" type="ORF">SRO942_LOCUS18338</name>
</gene>
<evidence type="ECO:0000256" key="1">
    <source>
        <dbReference type="SAM" id="MobiDB-lite"/>
    </source>
</evidence>
<dbReference type="OrthoDB" id="425681at2759"/>
<organism evidence="2 4">
    <name type="scientific">Didymodactylos carnosus</name>
    <dbReference type="NCBI Taxonomy" id="1234261"/>
    <lineage>
        <taxon>Eukaryota</taxon>
        <taxon>Metazoa</taxon>
        <taxon>Spiralia</taxon>
        <taxon>Gnathifera</taxon>
        <taxon>Rotifera</taxon>
        <taxon>Eurotatoria</taxon>
        <taxon>Bdelloidea</taxon>
        <taxon>Philodinida</taxon>
        <taxon>Philodinidae</taxon>
        <taxon>Didymodactylos</taxon>
    </lineage>
</organism>
<evidence type="ECO:0000313" key="4">
    <source>
        <dbReference type="Proteomes" id="UP000663829"/>
    </source>
</evidence>
<sequence>MIVNCSLLGTCGAGSRSEVLETTMATYTTTSPTQTATISQEKSTSITLHQLYDIFYTCEKDVRLAVIRICEVLDVEERNENKETISKLIHSNFVRKKSQFENSRRRSNQQRQNEYAQIILYKSELKQHPKPPKSTSRDFSEVGNKQKKRRLTDLNEELDEFAANNLTVNQVLGYLIHQRNHQTNKKLIQFGKEFYETDDLSQPNIQVKTTPPQTKLKDIVHKYKERAENRRLEETTGIKQRKVTEILVKKRNGNYKCPRCSRQFKPQGITGHVKSCAKKWCVQNKVKMK</sequence>
<accession>A0A814NKB6</accession>